<feature type="compositionally biased region" description="Low complexity" evidence="1">
    <location>
        <begin position="632"/>
        <end position="649"/>
    </location>
</feature>
<organism evidence="3 4">
    <name type="scientific">Streptomyces ramulosus</name>
    <dbReference type="NCBI Taxonomy" id="47762"/>
    <lineage>
        <taxon>Bacteria</taxon>
        <taxon>Bacillati</taxon>
        <taxon>Actinomycetota</taxon>
        <taxon>Actinomycetes</taxon>
        <taxon>Kitasatosporales</taxon>
        <taxon>Streptomycetaceae</taxon>
        <taxon>Streptomyces</taxon>
    </lineage>
</organism>
<dbReference type="Pfam" id="PF19877">
    <property type="entry name" value="DUF6350"/>
    <property type="match status" value="1"/>
</dbReference>
<dbReference type="RefSeq" id="WP_345079644.1">
    <property type="nucleotide sequence ID" value="NZ_BAAAWG010000004.1"/>
</dbReference>
<keyword evidence="2" id="KW-0812">Transmembrane</keyword>
<feature type="transmembrane region" description="Helical" evidence="2">
    <location>
        <begin position="400"/>
        <end position="422"/>
    </location>
</feature>
<dbReference type="Proteomes" id="UP001596241">
    <property type="component" value="Unassembled WGS sequence"/>
</dbReference>
<feature type="transmembrane region" description="Helical" evidence="2">
    <location>
        <begin position="175"/>
        <end position="193"/>
    </location>
</feature>
<keyword evidence="2" id="KW-0472">Membrane</keyword>
<feature type="transmembrane region" description="Helical" evidence="2">
    <location>
        <begin position="145"/>
        <end position="163"/>
    </location>
</feature>
<keyword evidence="2" id="KW-1133">Transmembrane helix</keyword>
<feature type="transmembrane region" description="Helical" evidence="2">
    <location>
        <begin position="325"/>
        <end position="345"/>
    </location>
</feature>
<gene>
    <name evidence="3" type="ORF">ACFP3M_11560</name>
</gene>
<reference evidence="4" key="1">
    <citation type="journal article" date="2019" name="Int. J. Syst. Evol. Microbiol.">
        <title>The Global Catalogue of Microorganisms (GCM) 10K type strain sequencing project: providing services to taxonomists for standard genome sequencing and annotation.</title>
        <authorList>
            <consortium name="The Broad Institute Genomics Platform"/>
            <consortium name="The Broad Institute Genome Sequencing Center for Infectious Disease"/>
            <person name="Wu L."/>
            <person name="Ma J."/>
        </authorList>
    </citation>
    <scope>NUCLEOTIDE SEQUENCE [LARGE SCALE GENOMIC DNA]</scope>
    <source>
        <strain evidence="4">CGMCC 1.15809</strain>
    </source>
</reference>
<feature type="region of interest" description="Disordered" evidence="1">
    <location>
        <begin position="431"/>
        <end position="585"/>
    </location>
</feature>
<feature type="compositionally biased region" description="Basic and acidic residues" evidence="1">
    <location>
        <begin position="488"/>
        <end position="567"/>
    </location>
</feature>
<name>A0ABW1FKT1_9ACTN</name>
<feature type="region of interest" description="Disordered" evidence="1">
    <location>
        <begin position="600"/>
        <end position="655"/>
    </location>
</feature>
<keyword evidence="4" id="KW-1185">Reference proteome</keyword>
<feature type="transmembrane region" description="Helical" evidence="2">
    <location>
        <begin position="220"/>
        <end position="241"/>
    </location>
</feature>
<feature type="transmembrane region" description="Helical" evidence="2">
    <location>
        <begin position="365"/>
        <end position="388"/>
    </location>
</feature>
<protein>
    <submittedName>
        <fullName evidence="3">DUF6350 family protein</fullName>
    </submittedName>
</protein>
<dbReference type="InterPro" id="IPR045931">
    <property type="entry name" value="DUF6350"/>
</dbReference>
<evidence type="ECO:0000313" key="3">
    <source>
        <dbReference type="EMBL" id="MFC5893453.1"/>
    </source>
</evidence>
<evidence type="ECO:0000256" key="2">
    <source>
        <dbReference type="SAM" id="Phobius"/>
    </source>
</evidence>
<proteinExistence type="predicted"/>
<feature type="transmembrane region" description="Helical" evidence="2">
    <location>
        <begin position="32"/>
        <end position="58"/>
    </location>
</feature>
<evidence type="ECO:0000256" key="1">
    <source>
        <dbReference type="SAM" id="MobiDB-lite"/>
    </source>
</evidence>
<accession>A0ABW1FKT1</accession>
<evidence type="ECO:0000313" key="4">
    <source>
        <dbReference type="Proteomes" id="UP001596241"/>
    </source>
</evidence>
<feature type="compositionally biased region" description="Basic and acidic residues" evidence="1">
    <location>
        <begin position="613"/>
        <end position="630"/>
    </location>
</feature>
<dbReference type="EMBL" id="JBHSPW010000004">
    <property type="protein sequence ID" value="MFC5893453.1"/>
    <property type="molecule type" value="Genomic_DNA"/>
</dbReference>
<sequence>MSQLTDRGPGTFPRERPAALGPSARGPSETGAALFGGMTAAGLGLGAVTVAVLLVWVASPYPGGDPSEALHLAADLWLLAHGADLVRTVTLSGAPAPVALTPLLFGALPVWLLHRAARHLLDAPDGDGRHTAAPDSPNTSTAARLAPLLAGYLLVTAGVVAYASTGPLRVDPLGAALWIPAVVAGTLALSVWYEHGRDEALPPGARIAPGGARSAAVRRAATAATLALLGCGAALTLVGLVRHAGAARHDLLVLAPDWVGRGTVLLLCLALLPNAAVWGAAYALGPGFTAGAGALAGPLGTSAPPALPRFPLLAALPEPGPGTPLTWSVAAGPLLAGVLLGRYVAHAAARPDAGGPWRRRTTLGVAALAAGTCGAMTALLAALAGGALGTGSLALFGPAWWLTGLAATAWTALTGLPCALLLRACRLHSQRKRDREATGAVPAPSGAYAGDEAHAPAGERRSRRTDGGAKDGPDETRRPGRKARRAARKAERSEKTERSEKLEGERAKAERGAAAEAHETAKPDREATKPDQETAKPDRKAVKAERKAARAERKAAKAERKAAKAERMAAGAAGAGAGRQGRDQESCDEYGLDILLHRFDPWHEDGSSPARWAEPRAHSDGEPPEQREECGPTAPAVPAGSPAAAAPAPENRRAP</sequence>
<comment type="caution">
    <text evidence="3">The sequence shown here is derived from an EMBL/GenBank/DDBJ whole genome shotgun (WGS) entry which is preliminary data.</text>
</comment>
<feature type="transmembrane region" description="Helical" evidence="2">
    <location>
        <begin position="262"/>
        <end position="284"/>
    </location>
</feature>
<feature type="compositionally biased region" description="Basic and acidic residues" evidence="1">
    <location>
        <begin position="451"/>
        <end position="478"/>
    </location>
</feature>
<feature type="region of interest" description="Disordered" evidence="1">
    <location>
        <begin position="1"/>
        <end position="26"/>
    </location>
</feature>